<evidence type="ECO:0000313" key="1">
    <source>
        <dbReference type="EMBL" id="KAB8303028.1"/>
    </source>
</evidence>
<keyword evidence="2" id="KW-1185">Reference proteome</keyword>
<organism evidence="1 2">
    <name type="scientific">Monilinia laxa</name>
    <name type="common">Brown rot fungus</name>
    <name type="synonym">Sclerotinia laxa</name>
    <dbReference type="NCBI Taxonomy" id="61186"/>
    <lineage>
        <taxon>Eukaryota</taxon>
        <taxon>Fungi</taxon>
        <taxon>Dikarya</taxon>
        <taxon>Ascomycota</taxon>
        <taxon>Pezizomycotina</taxon>
        <taxon>Leotiomycetes</taxon>
        <taxon>Helotiales</taxon>
        <taxon>Sclerotiniaceae</taxon>
        <taxon>Monilinia</taxon>
    </lineage>
</organism>
<gene>
    <name evidence="1" type="ORF">EYC80_004482</name>
</gene>
<dbReference type="Proteomes" id="UP000326757">
    <property type="component" value="Unassembled WGS sequence"/>
</dbReference>
<evidence type="ECO:0000313" key="2">
    <source>
        <dbReference type="Proteomes" id="UP000326757"/>
    </source>
</evidence>
<proteinExistence type="predicted"/>
<comment type="caution">
    <text evidence="1">The sequence shown here is derived from an EMBL/GenBank/DDBJ whole genome shotgun (WGS) entry which is preliminary data.</text>
</comment>
<dbReference type="AlphaFoldDB" id="A0A5N6KH95"/>
<sequence>MSPPENLEIAIEKLDLDALQQSTEIQAGTPTVNLRDADEALAFLSAHPKASDVSIEGAAILQDPLQSKKLIRKIDLTIPPLLAGCSLFFAIFG</sequence>
<accession>A0A5N6KH95</accession>
<dbReference type="OrthoDB" id="6730379at2759"/>
<dbReference type="EMBL" id="VIGI01000002">
    <property type="protein sequence ID" value="KAB8303028.1"/>
    <property type="molecule type" value="Genomic_DNA"/>
</dbReference>
<reference evidence="1 2" key="1">
    <citation type="submission" date="2019-06" db="EMBL/GenBank/DDBJ databases">
        <title>Genome Sequence of the Brown Rot Fungal Pathogen Monilinia laxa.</title>
        <authorList>
            <person name="De Miccolis Angelini R.M."/>
            <person name="Landi L."/>
            <person name="Abate D."/>
            <person name="Pollastro S."/>
            <person name="Romanazzi G."/>
            <person name="Faretra F."/>
        </authorList>
    </citation>
    <scope>NUCLEOTIDE SEQUENCE [LARGE SCALE GENOMIC DNA]</scope>
    <source>
        <strain evidence="1 2">Mlax316</strain>
    </source>
</reference>
<name>A0A5N6KH95_MONLA</name>
<protein>
    <submittedName>
        <fullName evidence="1">Uncharacterized protein</fullName>
    </submittedName>
</protein>